<evidence type="ECO:0000313" key="1">
    <source>
        <dbReference type="EMBL" id="MBB2922212.1"/>
    </source>
</evidence>
<dbReference type="AlphaFoldDB" id="A0A7W4UDJ4"/>
<sequence length="630" mass="69531">MGVVNVAVLLYGWKAGQQFSFPDRDFYDRYFFHPVYGQAAYWAKQSDNQVILSGRVFGWQWDPDPDPQLLDRVAVVNNVIAVLESGDADFSTFDVIILVLGLPTTVPSDGGSGPATSSTRNHSAVAMRTGDRFDFVEHEIGHCLGFAHSFGRPSFQFPGTKPGEYGHPYCVMSAQVYGDAGGGPAFPVPPRENAQEYRGLGPSLNATTALGRGWIDAYDYPLDGAEMRQFVVRSRSWGGRSTDQPPQAVNIRAADGQNYVVEYREDADWDVGQGSPVLIVNHGRGSTGDQAYPGTGTATIRALLRFPITLGGIGSVYQGPGFSIQMLNASSAHHTVTLKVYPGRVPFNLNFMLDHRIDVMEERLLENGEVQFAPGERQCVEEGVWPYRKISRAQVATFEAPYPFTDPEIFATWSVGGESLNGTGGTITRKSKVKVATPNLSDMFDVRVTTVRYEISSVAGGSRLQLFNQPEDETHSVDVAVTLRTEAGTVAGEASEKFVGIRFVYPQEFYDRRNACWARMLQGRVPKYKVLIPPASWKKIPEERFVEVNPLLDLLAILHDEEDEMQAFAQGLDVLYELTGVRPDEVQVMRLDDIQELRVPEVIFEPPALEPFDAAPFQDGIRAARSSAAP</sequence>
<reference evidence="1 2" key="1">
    <citation type="submission" date="2020-08" db="EMBL/GenBank/DDBJ databases">
        <title>The Agave Microbiome: Exploring the role of microbial communities in plant adaptations to desert environments.</title>
        <authorList>
            <person name="Partida-Martinez L.P."/>
        </authorList>
    </citation>
    <scope>NUCLEOTIDE SEQUENCE [LARGE SCALE GENOMIC DNA]</scope>
    <source>
        <strain evidence="1 2">RAS26</strain>
    </source>
</reference>
<protein>
    <submittedName>
        <fullName evidence="1">Uncharacterized protein</fullName>
    </submittedName>
</protein>
<dbReference type="SUPFAM" id="SSF55486">
    <property type="entry name" value="Metalloproteases ('zincins'), catalytic domain"/>
    <property type="match status" value="1"/>
</dbReference>
<dbReference type="EMBL" id="JACHVX010000002">
    <property type="protein sequence ID" value="MBB2922212.1"/>
    <property type="molecule type" value="Genomic_DNA"/>
</dbReference>
<reference evidence="1 2" key="2">
    <citation type="submission" date="2020-08" db="EMBL/GenBank/DDBJ databases">
        <authorList>
            <person name="Partida-Martinez L."/>
            <person name="Huntemann M."/>
            <person name="Clum A."/>
            <person name="Wang J."/>
            <person name="Palaniappan K."/>
            <person name="Ritter S."/>
            <person name="Chen I.-M."/>
            <person name="Stamatis D."/>
            <person name="Reddy T."/>
            <person name="O'Malley R."/>
            <person name="Daum C."/>
            <person name="Shapiro N."/>
            <person name="Ivanova N."/>
            <person name="Kyrpides N."/>
            <person name="Woyke T."/>
        </authorList>
    </citation>
    <scope>NUCLEOTIDE SEQUENCE [LARGE SCALE GENOMIC DNA]</scope>
    <source>
        <strain evidence="1 2">RAS26</strain>
    </source>
</reference>
<evidence type="ECO:0000313" key="2">
    <source>
        <dbReference type="Proteomes" id="UP000518206"/>
    </source>
</evidence>
<comment type="caution">
    <text evidence="1">The sequence shown here is derived from an EMBL/GenBank/DDBJ whole genome shotgun (WGS) entry which is preliminary data.</text>
</comment>
<accession>A0A7W4UDJ4</accession>
<gene>
    <name evidence="1" type="ORF">FHR80_001124</name>
</gene>
<dbReference type="Proteomes" id="UP000518206">
    <property type="component" value="Unassembled WGS sequence"/>
</dbReference>
<organism evidence="1 2">
    <name type="scientific">Cellulomonas cellasea</name>
    <dbReference type="NCBI Taxonomy" id="43670"/>
    <lineage>
        <taxon>Bacteria</taxon>
        <taxon>Bacillati</taxon>
        <taxon>Actinomycetota</taxon>
        <taxon>Actinomycetes</taxon>
        <taxon>Micrococcales</taxon>
        <taxon>Cellulomonadaceae</taxon>
        <taxon>Cellulomonas</taxon>
    </lineage>
</organism>
<name>A0A7W4UDJ4_9CELL</name>
<dbReference type="RefSeq" id="WP_183295208.1">
    <property type="nucleotide sequence ID" value="NZ_JACHVX010000002.1"/>
</dbReference>
<proteinExistence type="predicted"/>